<proteinExistence type="predicted"/>
<name>A0A9D3MRD5_ANGAN</name>
<evidence type="ECO:0000313" key="2">
    <source>
        <dbReference type="Proteomes" id="UP001044222"/>
    </source>
</evidence>
<dbReference type="Proteomes" id="UP001044222">
    <property type="component" value="Unassembled WGS sequence"/>
</dbReference>
<evidence type="ECO:0000313" key="1">
    <source>
        <dbReference type="EMBL" id="KAG5852531.1"/>
    </source>
</evidence>
<organism evidence="1 2">
    <name type="scientific">Anguilla anguilla</name>
    <name type="common">European freshwater eel</name>
    <name type="synonym">Muraena anguilla</name>
    <dbReference type="NCBI Taxonomy" id="7936"/>
    <lineage>
        <taxon>Eukaryota</taxon>
        <taxon>Metazoa</taxon>
        <taxon>Chordata</taxon>
        <taxon>Craniata</taxon>
        <taxon>Vertebrata</taxon>
        <taxon>Euteleostomi</taxon>
        <taxon>Actinopterygii</taxon>
        <taxon>Neopterygii</taxon>
        <taxon>Teleostei</taxon>
        <taxon>Anguilliformes</taxon>
        <taxon>Anguillidae</taxon>
        <taxon>Anguilla</taxon>
    </lineage>
</organism>
<dbReference type="EMBL" id="JAFIRN010000003">
    <property type="protein sequence ID" value="KAG5852531.1"/>
    <property type="molecule type" value="Genomic_DNA"/>
</dbReference>
<comment type="caution">
    <text evidence="1">The sequence shown here is derived from an EMBL/GenBank/DDBJ whole genome shotgun (WGS) entry which is preliminary data.</text>
</comment>
<keyword evidence="2" id="KW-1185">Reference proteome</keyword>
<gene>
    <name evidence="1" type="ORF">ANANG_G00063410</name>
</gene>
<sequence length="59" mass="6734">CGACWLLQSSCFGFEIPTWQRLWSVFPLLTWNGFKSKASSINPKTHSSANTSDRCYFNL</sequence>
<accession>A0A9D3MRD5</accession>
<protein>
    <submittedName>
        <fullName evidence="1">Uncharacterized protein</fullName>
    </submittedName>
</protein>
<feature type="non-terminal residue" evidence="1">
    <location>
        <position position="1"/>
    </location>
</feature>
<dbReference type="AlphaFoldDB" id="A0A9D3MRD5"/>
<reference evidence="1" key="1">
    <citation type="submission" date="2021-01" db="EMBL/GenBank/DDBJ databases">
        <title>A chromosome-scale assembly of European eel, Anguilla anguilla.</title>
        <authorList>
            <person name="Henkel C."/>
            <person name="Jong-Raadsen S.A."/>
            <person name="Dufour S."/>
            <person name="Weltzien F.-A."/>
            <person name="Palstra A.P."/>
            <person name="Pelster B."/>
            <person name="Spaink H.P."/>
            <person name="Van Den Thillart G.E."/>
            <person name="Jansen H."/>
            <person name="Zahm M."/>
            <person name="Klopp C."/>
            <person name="Cedric C."/>
            <person name="Louis A."/>
            <person name="Berthelot C."/>
            <person name="Parey E."/>
            <person name="Roest Crollius H."/>
            <person name="Montfort J."/>
            <person name="Robinson-Rechavi M."/>
            <person name="Bucao C."/>
            <person name="Bouchez O."/>
            <person name="Gislard M."/>
            <person name="Lluch J."/>
            <person name="Milhes M."/>
            <person name="Lampietro C."/>
            <person name="Lopez Roques C."/>
            <person name="Donnadieu C."/>
            <person name="Braasch I."/>
            <person name="Desvignes T."/>
            <person name="Postlethwait J."/>
            <person name="Bobe J."/>
            <person name="Guiguen Y."/>
            <person name="Dirks R."/>
        </authorList>
    </citation>
    <scope>NUCLEOTIDE SEQUENCE</scope>
    <source>
        <strain evidence="1">Tag_6206</strain>
        <tissue evidence="1">Liver</tissue>
    </source>
</reference>